<gene>
    <name evidence="1" type="ORF">CH357_03835</name>
</gene>
<evidence type="ECO:0000313" key="2">
    <source>
        <dbReference type="Proteomes" id="UP000232196"/>
    </source>
</evidence>
<dbReference type="RefSeq" id="WP_008594114.1">
    <property type="nucleotide sequence ID" value="NZ_NPDL01000002.1"/>
</dbReference>
<comment type="caution">
    <text evidence="1">The sequence shown here is derived from an EMBL/GenBank/DDBJ whole genome shotgun (WGS) entry which is preliminary data.</text>
</comment>
<keyword evidence="2" id="KW-1185">Reference proteome</keyword>
<dbReference type="EMBL" id="NPDN01000002">
    <property type="protein sequence ID" value="PJZ26634.1"/>
    <property type="molecule type" value="Genomic_DNA"/>
</dbReference>
<dbReference type="OrthoDB" id="329419at2"/>
<accession>A0A2M9XG70</accession>
<dbReference type="Pfam" id="PF10116">
    <property type="entry name" value="Host_attach"/>
    <property type="match status" value="1"/>
</dbReference>
<protein>
    <submittedName>
        <fullName evidence="1">Host attachment protein</fullName>
    </submittedName>
</protein>
<organism evidence="1 2">
    <name type="scientific">Leptospira hartskeerlii</name>
    <dbReference type="NCBI Taxonomy" id="2023177"/>
    <lineage>
        <taxon>Bacteria</taxon>
        <taxon>Pseudomonadati</taxon>
        <taxon>Spirochaetota</taxon>
        <taxon>Spirochaetia</taxon>
        <taxon>Leptospirales</taxon>
        <taxon>Leptospiraceae</taxon>
        <taxon>Leptospira</taxon>
    </lineage>
</organism>
<proteinExistence type="predicted"/>
<name>A0A2M9XG70_9LEPT</name>
<reference evidence="1 2" key="1">
    <citation type="submission" date="2017-07" db="EMBL/GenBank/DDBJ databases">
        <title>Leptospira spp. isolated from tropical soils.</title>
        <authorList>
            <person name="Thibeaux R."/>
            <person name="Iraola G."/>
            <person name="Ferres I."/>
            <person name="Bierque E."/>
            <person name="Girault D."/>
            <person name="Soupe-Gilbert M.-E."/>
            <person name="Picardeau M."/>
            <person name="Goarant C."/>
        </authorList>
    </citation>
    <scope>NUCLEOTIDE SEQUENCE [LARGE SCALE GENOMIC DNA]</scope>
    <source>
        <strain evidence="1 2">MCA1-C-A1</strain>
    </source>
</reference>
<sequence length="142" mass="16205">MKKKWVVVANRSEAKIFEYQGPTNGLKLVQTMENPEGRLRNSDLVTGAGQASRSDFDFFHEPKKRVAAAFAGKLSDFMNLERKKDSFSNFILVSEPGFMGMILGKLDEKSRERIYHKMPKDIVHERESNLMNHLKSVLVSEA</sequence>
<dbReference type="AlphaFoldDB" id="A0A2M9XG70"/>
<dbReference type="Proteomes" id="UP000232196">
    <property type="component" value="Unassembled WGS sequence"/>
</dbReference>
<dbReference type="InterPro" id="IPR019291">
    <property type="entry name" value="Host_attachment_protein"/>
</dbReference>
<evidence type="ECO:0000313" key="1">
    <source>
        <dbReference type="EMBL" id="PJZ26634.1"/>
    </source>
</evidence>